<reference evidence="3" key="1">
    <citation type="journal article" date="2020" name="Stud. Mycol.">
        <title>101 Dothideomycetes genomes: a test case for predicting lifestyles and emergence of pathogens.</title>
        <authorList>
            <person name="Haridas S."/>
            <person name="Albert R."/>
            <person name="Binder M."/>
            <person name="Bloem J."/>
            <person name="Labutti K."/>
            <person name="Salamov A."/>
            <person name="Andreopoulos B."/>
            <person name="Baker S."/>
            <person name="Barry K."/>
            <person name="Bills G."/>
            <person name="Bluhm B."/>
            <person name="Cannon C."/>
            <person name="Castanera R."/>
            <person name="Culley D."/>
            <person name="Daum C."/>
            <person name="Ezra D."/>
            <person name="Gonzalez J."/>
            <person name="Henrissat B."/>
            <person name="Kuo A."/>
            <person name="Liang C."/>
            <person name="Lipzen A."/>
            <person name="Lutzoni F."/>
            <person name="Magnuson J."/>
            <person name="Mondo S."/>
            <person name="Nolan M."/>
            <person name="Ohm R."/>
            <person name="Pangilinan J."/>
            <person name="Park H.-J."/>
            <person name="Ramirez L."/>
            <person name="Alfaro M."/>
            <person name="Sun H."/>
            <person name="Tritt A."/>
            <person name="Yoshinaga Y."/>
            <person name="Zwiers L.-H."/>
            <person name="Turgeon B."/>
            <person name="Goodwin S."/>
            <person name="Spatafora J."/>
            <person name="Crous P."/>
            <person name="Grigoriev I."/>
        </authorList>
    </citation>
    <scope>NUCLEOTIDE SEQUENCE</scope>
    <source>
        <strain evidence="3">ATCC 36951</strain>
    </source>
</reference>
<evidence type="ECO:0000256" key="1">
    <source>
        <dbReference type="SAM" id="MobiDB-lite"/>
    </source>
</evidence>
<sequence length="298" mass="32022">MPPTERARLLQFHFRHTTLLRSWRYVRCELHLPLPVFTFTAIFVLLPRRLHKSNFDDPLCRRDCNDRGTLLVGADVVYDEGDGDGVWSCCGRTTDGTNGVDCSNPVDRLSFQIGWTPDQFPGPVDKALTPGVTTTVGSVTGAMTRKSSAATSMPTAQTSQNSLMSTTVVGSATATAAVSPQSPTAAATDHNTGLSTGAKAGIGVGTAVVALALLGMIAAILLLWKKQSKPDQNRTSAPSTETPQKPEGGYDFKPSVFHRSQGFASHPHELSASAMTHELDSSVQPRHMMDSGFRTHQE</sequence>
<keyword evidence="4" id="KW-1185">Reference proteome</keyword>
<feature type="transmembrane region" description="Helical" evidence="2">
    <location>
        <begin position="200"/>
        <end position="224"/>
    </location>
</feature>
<feature type="region of interest" description="Disordered" evidence="1">
    <location>
        <begin position="278"/>
        <end position="298"/>
    </location>
</feature>
<organism evidence="3 4">
    <name type="scientific">Zasmidium cellare ATCC 36951</name>
    <dbReference type="NCBI Taxonomy" id="1080233"/>
    <lineage>
        <taxon>Eukaryota</taxon>
        <taxon>Fungi</taxon>
        <taxon>Dikarya</taxon>
        <taxon>Ascomycota</taxon>
        <taxon>Pezizomycotina</taxon>
        <taxon>Dothideomycetes</taxon>
        <taxon>Dothideomycetidae</taxon>
        <taxon>Mycosphaerellales</taxon>
        <taxon>Mycosphaerellaceae</taxon>
        <taxon>Zasmidium</taxon>
    </lineage>
</organism>
<keyword evidence="2" id="KW-0472">Membrane</keyword>
<name>A0A6A6CS15_ZASCE</name>
<dbReference type="EMBL" id="ML993591">
    <property type="protein sequence ID" value="KAF2168276.1"/>
    <property type="molecule type" value="Genomic_DNA"/>
</dbReference>
<gene>
    <name evidence="3" type="ORF">M409DRAFT_53560</name>
</gene>
<dbReference type="GeneID" id="54565681"/>
<dbReference type="AlphaFoldDB" id="A0A6A6CS15"/>
<evidence type="ECO:0000313" key="4">
    <source>
        <dbReference type="Proteomes" id="UP000799537"/>
    </source>
</evidence>
<dbReference type="Proteomes" id="UP000799537">
    <property type="component" value="Unassembled WGS sequence"/>
</dbReference>
<evidence type="ECO:0000256" key="2">
    <source>
        <dbReference type="SAM" id="Phobius"/>
    </source>
</evidence>
<feature type="region of interest" description="Disordered" evidence="1">
    <location>
        <begin position="228"/>
        <end position="257"/>
    </location>
</feature>
<dbReference type="RefSeq" id="XP_033669165.1">
    <property type="nucleotide sequence ID" value="XM_033812409.1"/>
</dbReference>
<proteinExistence type="predicted"/>
<feature type="compositionally biased region" description="Polar residues" evidence="1">
    <location>
        <begin position="233"/>
        <end position="243"/>
    </location>
</feature>
<keyword evidence="2" id="KW-1133">Transmembrane helix</keyword>
<keyword evidence="2" id="KW-0812">Transmembrane</keyword>
<evidence type="ECO:0000313" key="3">
    <source>
        <dbReference type="EMBL" id="KAF2168276.1"/>
    </source>
</evidence>
<protein>
    <submittedName>
        <fullName evidence="3">Uncharacterized protein</fullName>
    </submittedName>
</protein>
<accession>A0A6A6CS15</accession>
<feature type="compositionally biased region" description="Basic and acidic residues" evidence="1">
    <location>
        <begin position="287"/>
        <end position="298"/>
    </location>
</feature>